<dbReference type="Proteomes" id="UP001076655">
    <property type="component" value="Unassembled WGS sequence"/>
</dbReference>
<sequence>MNKSLLLLSALILSGCVMSDQELRERYAEHYSQSPAYVAAFKQRIDTMSVSEAAALAAENDRARMRGQPRMKIDDTVYIEKVEAKGSDVIYHYSLSADWLKKPAEARENDQKTMQKDLIYRTCSLQTVRLAQAKGLAEIHHYYDDYPGHVLFTLNANKALCEKNGF</sequence>
<dbReference type="PROSITE" id="PS51257">
    <property type="entry name" value="PROKAR_LIPOPROTEIN"/>
    <property type="match status" value="1"/>
</dbReference>
<name>A0A9Q4CLN0_MORMO</name>
<accession>A0A9Q4CLN0</accession>
<comment type="caution">
    <text evidence="1">The sequence shown here is derived from an EMBL/GenBank/DDBJ whole genome shotgun (WGS) entry which is preliminary data.</text>
</comment>
<evidence type="ECO:0008006" key="3">
    <source>
        <dbReference type="Google" id="ProtNLM"/>
    </source>
</evidence>
<dbReference type="AlphaFoldDB" id="A0A9Q4CLN0"/>
<reference evidence="1" key="1">
    <citation type="submission" date="2022-08" db="EMBL/GenBank/DDBJ databases">
        <authorList>
            <person name="Dale J.L."/>
        </authorList>
    </citation>
    <scope>NUCLEOTIDE SEQUENCE</scope>
    <source>
        <strain evidence="1">2022EL-00758</strain>
    </source>
</reference>
<proteinExistence type="predicted"/>
<dbReference type="EMBL" id="JAPNMI010000003">
    <property type="protein sequence ID" value="MCY0789423.1"/>
    <property type="molecule type" value="Genomic_DNA"/>
</dbReference>
<organism evidence="1 2">
    <name type="scientific">Morganella morganii</name>
    <name type="common">Proteus morganii</name>
    <dbReference type="NCBI Taxonomy" id="582"/>
    <lineage>
        <taxon>Bacteria</taxon>
        <taxon>Pseudomonadati</taxon>
        <taxon>Pseudomonadota</taxon>
        <taxon>Gammaproteobacteria</taxon>
        <taxon>Enterobacterales</taxon>
        <taxon>Morganellaceae</taxon>
        <taxon>Morganella</taxon>
    </lineage>
</organism>
<evidence type="ECO:0000313" key="2">
    <source>
        <dbReference type="Proteomes" id="UP001076655"/>
    </source>
</evidence>
<gene>
    <name evidence="1" type="ORF">N0392_06950</name>
</gene>
<evidence type="ECO:0000313" key="1">
    <source>
        <dbReference type="EMBL" id="MCY0789423.1"/>
    </source>
</evidence>
<protein>
    <recommendedName>
        <fullName evidence="3">Lipoprotein</fullName>
    </recommendedName>
</protein>
<dbReference type="RefSeq" id="WP_046894573.1">
    <property type="nucleotide sequence ID" value="NZ_BRRE01000004.1"/>
</dbReference>
<dbReference type="OrthoDB" id="6466583at2"/>